<feature type="compositionally biased region" description="Basic and acidic residues" evidence="1">
    <location>
        <begin position="620"/>
        <end position="635"/>
    </location>
</feature>
<gene>
    <name evidence="2" type="ORF">JA29_132</name>
</gene>
<evidence type="ECO:0000313" key="3">
    <source>
        <dbReference type="Proteomes" id="UP000263326"/>
    </source>
</evidence>
<protein>
    <submittedName>
        <fullName evidence="2">Putative ATPase</fullName>
    </submittedName>
</protein>
<organism evidence="2 3">
    <name type="scientific">Dickeya phage vB_DsoM_JA29</name>
    <dbReference type="NCBI Taxonomy" id="2283031"/>
    <lineage>
        <taxon>Viruses</taxon>
        <taxon>Duplodnaviria</taxon>
        <taxon>Heunggongvirae</taxon>
        <taxon>Uroviricota</taxon>
        <taxon>Caudoviricetes</taxon>
        <taxon>Salmondvirus</taxon>
        <taxon>Salmondvirus JA29</taxon>
    </lineage>
</organism>
<dbReference type="EMBL" id="MH460461">
    <property type="protein sequence ID" value="AXG66858.1"/>
    <property type="molecule type" value="Genomic_DNA"/>
</dbReference>
<reference evidence="2 3" key="1">
    <citation type="journal article" date="2018" name="Front. Microbiol.">
        <title>Jumbo Bacteriophages Are Represented Within an Increasing Diversity of Environmental Viruses Infecting the Emerging Phytopathogen, Dickeya solani.</title>
        <authorList>
            <person name="Day A.W."/>
            <person name="Ahn J."/>
            <person name="Salmond G.P.C."/>
        </authorList>
    </citation>
    <scope>NUCLEOTIDE SEQUENCE [LARGE SCALE GENOMIC DNA]</scope>
</reference>
<dbReference type="PANTHER" id="PTHR13275:SF4">
    <property type="entry name" value="VACUOLAR PROTEIN SORTING-ASSOCIATED PROTEIN 72 HOMOLOG"/>
    <property type="match status" value="1"/>
</dbReference>
<sequence length="662" mass="72880">MPKTTRLAGIVSVGGSHAQAVENFRKTATGQNSMFYRSESGDVYASQSNVDLFDPKGSTKLLEEDAELVAQAEFQSESSAANVKAQYHICLDGCGCHIVSDSSANITHCPSCSASLEEVSDDRILDHMENENKESVSRSSVVAVGTTLANAKQNLANAIRKQDVVTALSSATSFVACADGVHFDPYSCLPISESKVLESEEIQALSSNGKLEAHVYSCSANCAAPFTIATDDDTVFCAHCSAPLIDIASESSDDDSSDILEEEELEDDEGFDEDEEEEDDEEFDSESSADEDEEEDDEEFDDEEFDDEEFDDEEEEDDEDFDSESKSKKSCSGDDEDDEEDDFDDEEEFEDEEFDDEEEEDEDDDDFDDEEFDDEDEIESESSVRNLNTKDENAAEVRSFDSLSAVKAEHENLDPSLVSLSRTVNGRVPAVHLFYDGQPVARATFSSFSNAAGEDSARRVFDKEDFIRAVSKSLHNAGVEETCKNFGFEPFVMQLSVSKMLTAEADARVNSVSSTVNETVSDMVESHRERFVAALSTSMLGITRNFWRDSSNPVVESLCATLRNAGIADPRPLVERAFINNSEDFLRASLSQADALMAKSEVAQNEIAEAVAGSAGTVRQTKETPKVPSVSKEEREESLETVESQSSSKESFDERLKRRFGR</sequence>
<proteinExistence type="predicted"/>
<feature type="region of interest" description="Disordered" evidence="1">
    <location>
        <begin position="613"/>
        <end position="662"/>
    </location>
</feature>
<feature type="compositionally biased region" description="Acidic residues" evidence="1">
    <location>
        <begin position="251"/>
        <end position="322"/>
    </location>
</feature>
<accession>A0A384ZX80</accession>
<feature type="region of interest" description="Disordered" evidence="1">
    <location>
        <begin position="248"/>
        <end position="390"/>
    </location>
</feature>
<feature type="compositionally biased region" description="Acidic residues" evidence="1">
    <location>
        <begin position="333"/>
        <end position="380"/>
    </location>
</feature>
<keyword evidence="3" id="KW-1185">Reference proteome</keyword>
<evidence type="ECO:0000256" key="1">
    <source>
        <dbReference type="SAM" id="MobiDB-lite"/>
    </source>
</evidence>
<evidence type="ECO:0000313" key="2">
    <source>
        <dbReference type="EMBL" id="AXG66858.1"/>
    </source>
</evidence>
<name>A0A384ZX80_9CAUD</name>
<dbReference type="Proteomes" id="UP000263326">
    <property type="component" value="Segment"/>
</dbReference>
<dbReference type="PANTHER" id="PTHR13275">
    <property type="entry name" value="YL-1 PROTEIN TRANSCRIPTION FACTOR-LIKE 1"/>
    <property type="match status" value="1"/>
</dbReference>